<accession>A0AAV4BHF3</accession>
<organism evidence="1 2">
    <name type="scientific">Plakobranchus ocellatus</name>
    <dbReference type="NCBI Taxonomy" id="259542"/>
    <lineage>
        <taxon>Eukaryota</taxon>
        <taxon>Metazoa</taxon>
        <taxon>Spiralia</taxon>
        <taxon>Lophotrochozoa</taxon>
        <taxon>Mollusca</taxon>
        <taxon>Gastropoda</taxon>
        <taxon>Heterobranchia</taxon>
        <taxon>Euthyneura</taxon>
        <taxon>Panpulmonata</taxon>
        <taxon>Sacoglossa</taxon>
        <taxon>Placobranchoidea</taxon>
        <taxon>Plakobranchidae</taxon>
        <taxon>Plakobranchus</taxon>
    </lineage>
</organism>
<reference evidence="1 2" key="1">
    <citation type="journal article" date="2021" name="Elife">
        <title>Chloroplast acquisition without the gene transfer in kleptoplastic sea slugs, Plakobranchus ocellatus.</title>
        <authorList>
            <person name="Maeda T."/>
            <person name="Takahashi S."/>
            <person name="Yoshida T."/>
            <person name="Shimamura S."/>
            <person name="Takaki Y."/>
            <person name="Nagai Y."/>
            <person name="Toyoda A."/>
            <person name="Suzuki Y."/>
            <person name="Arimoto A."/>
            <person name="Ishii H."/>
            <person name="Satoh N."/>
            <person name="Nishiyama T."/>
            <person name="Hasebe M."/>
            <person name="Maruyama T."/>
            <person name="Minagawa J."/>
            <person name="Obokata J."/>
            <person name="Shigenobu S."/>
        </authorList>
    </citation>
    <scope>NUCLEOTIDE SEQUENCE [LARGE SCALE GENOMIC DNA]</scope>
</reference>
<dbReference type="Proteomes" id="UP000735302">
    <property type="component" value="Unassembled WGS sequence"/>
</dbReference>
<dbReference type="AlphaFoldDB" id="A0AAV4BHF3"/>
<protein>
    <submittedName>
        <fullName evidence="1">Uncharacterized protein</fullName>
    </submittedName>
</protein>
<name>A0AAV4BHF3_9GAST</name>
<evidence type="ECO:0000313" key="2">
    <source>
        <dbReference type="Proteomes" id="UP000735302"/>
    </source>
</evidence>
<comment type="caution">
    <text evidence="1">The sequence shown here is derived from an EMBL/GenBank/DDBJ whole genome shotgun (WGS) entry which is preliminary data.</text>
</comment>
<evidence type="ECO:0000313" key="1">
    <source>
        <dbReference type="EMBL" id="GFO17774.1"/>
    </source>
</evidence>
<keyword evidence="2" id="KW-1185">Reference proteome</keyword>
<sequence length="160" mass="18144">MQIKHKLTLHGKYLPSLSVPTVFGASHHNVTTTGLIPSALHKHHQHYHHQYHHRDYQYLYTVTITVITTHHHGYDHIILLFKSRIASTRRVAPASTFCSPLAAVYRRGLQVCCVNVASPHLCNKGQVYQWIRNHLIGELIVRRIAGDQAILHADDVAKSA</sequence>
<proteinExistence type="predicted"/>
<dbReference type="EMBL" id="BLXT01004885">
    <property type="protein sequence ID" value="GFO17774.1"/>
    <property type="molecule type" value="Genomic_DNA"/>
</dbReference>
<gene>
    <name evidence="1" type="ORF">PoB_004427900</name>
</gene>